<reference evidence="3 4" key="1">
    <citation type="journal article" date="2024" name="Commun. Biol.">
        <title>Comparative genomic analysis of thermophilic fungi reveals convergent evolutionary adaptations and gene losses.</title>
        <authorList>
            <person name="Steindorff A.S."/>
            <person name="Aguilar-Pontes M.V."/>
            <person name="Robinson A.J."/>
            <person name="Andreopoulos B."/>
            <person name="LaButti K."/>
            <person name="Kuo A."/>
            <person name="Mondo S."/>
            <person name="Riley R."/>
            <person name="Otillar R."/>
            <person name="Haridas S."/>
            <person name="Lipzen A."/>
            <person name="Grimwood J."/>
            <person name="Schmutz J."/>
            <person name="Clum A."/>
            <person name="Reid I.D."/>
            <person name="Moisan M.C."/>
            <person name="Butler G."/>
            <person name="Nguyen T.T.M."/>
            <person name="Dewar K."/>
            <person name="Conant G."/>
            <person name="Drula E."/>
            <person name="Henrissat B."/>
            <person name="Hansel C."/>
            <person name="Singer S."/>
            <person name="Hutchinson M.I."/>
            <person name="de Vries R.P."/>
            <person name="Natvig D.O."/>
            <person name="Powell A.J."/>
            <person name="Tsang A."/>
            <person name="Grigoriev I.V."/>
        </authorList>
    </citation>
    <scope>NUCLEOTIDE SEQUENCE [LARGE SCALE GENOMIC DNA]</scope>
    <source>
        <strain evidence="3 4">CBS 494.80</strain>
    </source>
</reference>
<dbReference type="PANTHER" id="PTHR24306:SF7">
    <property type="entry name" value="AHBB"/>
    <property type="match status" value="1"/>
</dbReference>
<feature type="region of interest" description="Disordered" evidence="1">
    <location>
        <begin position="390"/>
        <end position="412"/>
    </location>
</feature>
<feature type="transmembrane region" description="Helical" evidence="2">
    <location>
        <begin position="286"/>
        <end position="306"/>
    </location>
</feature>
<dbReference type="Gene3D" id="1.10.630.10">
    <property type="entry name" value="Cytochrome P450"/>
    <property type="match status" value="1"/>
</dbReference>
<sequence length="478" mass="53533">MDDFYKPVANADFLPQGLISKIWHSIPIQPALLATLLLGPLLIFLTAQLLLIGAPEDPEKKEKDKIHNQWMVPFQPVPWPVLESFFGMPKRLEEKYEKASKDLNACNRYILSSPESTQILKSTISNLERNIPQMISFISTPIDHQPWEHSAQPSFISPTETSLNLISLLRSVTGHALLPAVFGHALLEKHPSVLQDVFEVDAGRQHLLKKLPPWTPWPGVVKAHMARFRVWRCLDELQKVLDATVEGMGGDASWGDLEDVSEFVWKRNGVYREHGFKVKERADITILHSLLTTPTLVPIWLILHILSTPSLLALIRAEIAPYAKVSKPFSIGTISEAPKLVLDLEGLAEKCPLLNSSFLETLRLVDPSWDGAGLKDGEIAFPETFDAKRFLPNPDPSSKPKPTTEEGADDDNLSKSYGFIQHTSIALVAGILTFWDFVPPEKSTGLIVIPEKVKRGGVAVPADDVRVKVRRRKFEWMD</sequence>
<evidence type="ECO:0000256" key="1">
    <source>
        <dbReference type="SAM" id="MobiDB-lite"/>
    </source>
</evidence>
<keyword evidence="2" id="KW-0472">Membrane</keyword>
<accession>A0ABR4CDN0</accession>
<dbReference type="InterPro" id="IPR036396">
    <property type="entry name" value="Cyt_P450_sf"/>
</dbReference>
<protein>
    <recommendedName>
        <fullName evidence="5">Cytochrome P450</fullName>
    </recommendedName>
</protein>
<dbReference type="EMBL" id="JAZHXI010000009">
    <property type="protein sequence ID" value="KAL2067855.1"/>
    <property type="molecule type" value="Genomic_DNA"/>
</dbReference>
<keyword evidence="2" id="KW-1133">Transmembrane helix</keyword>
<dbReference type="PANTHER" id="PTHR24306">
    <property type="match status" value="1"/>
</dbReference>
<evidence type="ECO:0000313" key="4">
    <source>
        <dbReference type="Proteomes" id="UP001595075"/>
    </source>
</evidence>
<dbReference type="SUPFAM" id="SSF48264">
    <property type="entry name" value="Cytochrome P450"/>
    <property type="match status" value="1"/>
</dbReference>
<evidence type="ECO:0000313" key="3">
    <source>
        <dbReference type="EMBL" id="KAL2067855.1"/>
    </source>
</evidence>
<organism evidence="3 4">
    <name type="scientific">Oculimacula yallundae</name>
    <dbReference type="NCBI Taxonomy" id="86028"/>
    <lineage>
        <taxon>Eukaryota</taxon>
        <taxon>Fungi</taxon>
        <taxon>Dikarya</taxon>
        <taxon>Ascomycota</taxon>
        <taxon>Pezizomycotina</taxon>
        <taxon>Leotiomycetes</taxon>
        <taxon>Helotiales</taxon>
        <taxon>Ploettnerulaceae</taxon>
        <taxon>Oculimacula</taxon>
    </lineage>
</organism>
<keyword evidence="4" id="KW-1185">Reference proteome</keyword>
<proteinExistence type="predicted"/>
<comment type="caution">
    <text evidence="3">The sequence shown here is derived from an EMBL/GenBank/DDBJ whole genome shotgun (WGS) entry which is preliminary data.</text>
</comment>
<name>A0ABR4CDN0_9HELO</name>
<dbReference type="Proteomes" id="UP001595075">
    <property type="component" value="Unassembled WGS sequence"/>
</dbReference>
<keyword evidence="2" id="KW-0812">Transmembrane</keyword>
<evidence type="ECO:0008006" key="5">
    <source>
        <dbReference type="Google" id="ProtNLM"/>
    </source>
</evidence>
<evidence type="ECO:0000256" key="2">
    <source>
        <dbReference type="SAM" id="Phobius"/>
    </source>
</evidence>
<feature type="transmembrane region" description="Helical" evidence="2">
    <location>
        <begin position="31"/>
        <end position="53"/>
    </location>
</feature>
<gene>
    <name evidence="3" type="ORF">VTL71DRAFT_15953</name>
</gene>